<dbReference type="Pfam" id="PF12680">
    <property type="entry name" value="SnoaL_2"/>
    <property type="match status" value="1"/>
</dbReference>
<evidence type="ECO:0000259" key="1">
    <source>
        <dbReference type="Pfam" id="PF12680"/>
    </source>
</evidence>
<dbReference type="InterPro" id="IPR037401">
    <property type="entry name" value="SnoaL-like"/>
</dbReference>
<keyword evidence="3" id="KW-1185">Reference proteome</keyword>
<dbReference type="RefSeq" id="WP_167477408.1">
    <property type="nucleotide sequence ID" value="NZ_CP046172.1"/>
</dbReference>
<dbReference type="EMBL" id="CP046172">
    <property type="protein sequence ID" value="QIS15098.1"/>
    <property type="molecule type" value="Genomic_DNA"/>
</dbReference>
<proteinExistence type="predicted"/>
<organism evidence="2 3">
    <name type="scientific">Nocardia arthritidis</name>
    <dbReference type="NCBI Taxonomy" id="228602"/>
    <lineage>
        <taxon>Bacteria</taxon>
        <taxon>Bacillati</taxon>
        <taxon>Actinomycetota</taxon>
        <taxon>Actinomycetes</taxon>
        <taxon>Mycobacteriales</taxon>
        <taxon>Nocardiaceae</taxon>
        <taxon>Nocardia</taxon>
    </lineage>
</organism>
<dbReference type="Gene3D" id="3.10.450.50">
    <property type="match status" value="1"/>
</dbReference>
<name>A0A6G9YPI0_9NOCA</name>
<evidence type="ECO:0000313" key="3">
    <source>
        <dbReference type="Proteomes" id="UP000503540"/>
    </source>
</evidence>
<dbReference type="Proteomes" id="UP000503540">
    <property type="component" value="Chromosome"/>
</dbReference>
<dbReference type="AlphaFoldDB" id="A0A6G9YPI0"/>
<dbReference type="SUPFAM" id="SSF54427">
    <property type="entry name" value="NTF2-like"/>
    <property type="match status" value="1"/>
</dbReference>
<dbReference type="KEGG" id="nah:F5544_36345"/>
<dbReference type="InterPro" id="IPR032710">
    <property type="entry name" value="NTF2-like_dom_sf"/>
</dbReference>
<reference evidence="2 3" key="1">
    <citation type="journal article" date="2019" name="ACS Chem. Biol.">
        <title>Identification and Mobilization of a Cryptic Antibiotic Biosynthesis Gene Locus from a Human-Pathogenic Nocardia Isolate.</title>
        <authorList>
            <person name="Herisse M."/>
            <person name="Ishida K."/>
            <person name="Porter J.L."/>
            <person name="Howden B."/>
            <person name="Hertweck C."/>
            <person name="Stinear T.P."/>
            <person name="Pidot S.J."/>
        </authorList>
    </citation>
    <scope>NUCLEOTIDE SEQUENCE [LARGE SCALE GENOMIC DNA]</scope>
    <source>
        <strain evidence="2 3">AUSMDU00012717</strain>
    </source>
</reference>
<protein>
    <recommendedName>
        <fullName evidence="1">SnoaL-like domain-containing protein</fullName>
    </recommendedName>
</protein>
<accession>A0A6G9YPI0</accession>
<evidence type="ECO:0000313" key="2">
    <source>
        <dbReference type="EMBL" id="QIS15098.1"/>
    </source>
</evidence>
<sequence>MPPNSTAAELLAAVQASPRAVTAHDRAAWVGLFTADAVVNDPVGSRPHTGRDAIERFYDTFIAPNTIVFAASHDIVCPPTVFRDLTIEITMSAGATVAVPMHLRYDLADQDGHWKIARLHAHWELGPMIGQLLRTGGPGLLAGLQLGRRLVRHQGIGGATGMLRALVGVGDAGKDEAERVFSAAAATEIGDIRGLLGADTIVELGGNRVTIEEFTNRTRNMVWDKLIAAGNTVTASVLIGEAPGIALVEFVSSTGRITAVRLFLDR</sequence>
<feature type="domain" description="SnoaL-like" evidence="1">
    <location>
        <begin position="14"/>
        <end position="112"/>
    </location>
</feature>
<gene>
    <name evidence="2" type="ORF">F5544_36345</name>
</gene>